<dbReference type="HOGENOM" id="CLU_3406460_0_0_1"/>
<name>X0GV11_FUSOX</name>
<evidence type="ECO:0000313" key="1">
    <source>
        <dbReference type="EMBL" id="EXL67223.1"/>
    </source>
</evidence>
<organism evidence="1">
    <name type="scientific">Fusarium oxysporum f. sp. conglutinans race 2 54008</name>
    <dbReference type="NCBI Taxonomy" id="1089457"/>
    <lineage>
        <taxon>Eukaryota</taxon>
        <taxon>Fungi</taxon>
        <taxon>Dikarya</taxon>
        <taxon>Ascomycota</taxon>
        <taxon>Pezizomycotina</taxon>
        <taxon>Sordariomycetes</taxon>
        <taxon>Hypocreomycetidae</taxon>
        <taxon>Hypocreales</taxon>
        <taxon>Nectriaceae</taxon>
        <taxon>Fusarium</taxon>
        <taxon>Fusarium oxysporum species complex</taxon>
    </lineage>
</organism>
<accession>X0GV11</accession>
<sequence length="30" mass="3277">MFNSTPSIQPGDAVVQIHGPNAKLDTIRRL</sequence>
<protein>
    <submittedName>
        <fullName evidence="1">Uncharacterized protein</fullName>
    </submittedName>
</protein>
<reference evidence="1" key="2">
    <citation type="submission" date="2012-05" db="EMBL/GenBank/DDBJ databases">
        <title>The Genome Annotation of Fusarium oxysporum PHW808.</title>
        <authorList>
            <consortium name="The Broad Institute Genomics Platform"/>
            <person name="Ma L.-J."/>
            <person name="Corby-Kistler H."/>
            <person name="Broz K."/>
            <person name="Gale L.R."/>
            <person name="Jonkers W."/>
            <person name="O'Donnell K."/>
            <person name="Ploetz R."/>
            <person name="Steinberg C."/>
            <person name="Schwartz D.C."/>
            <person name="VanEtten H."/>
            <person name="Zhou S."/>
            <person name="Young S.K."/>
            <person name="Zeng Q."/>
            <person name="Gargeya S."/>
            <person name="Fitzgerald M."/>
            <person name="Abouelleil A."/>
            <person name="Alvarado L."/>
            <person name="Chapman S.B."/>
            <person name="Gainer-Dewar J."/>
            <person name="Goldberg J."/>
            <person name="Griggs A."/>
            <person name="Gujja S."/>
            <person name="Hansen M."/>
            <person name="Howarth C."/>
            <person name="Imamovic A."/>
            <person name="Ireland A."/>
            <person name="Larimer J."/>
            <person name="McCowan C."/>
            <person name="Murphy C."/>
            <person name="Pearson M."/>
            <person name="Poon T.W."/>
            <person name="Priest M."/>
            <person name="Roberts A."/>
            <person name="Saif S."/>
            <person name="Shea T."/>
            <person name="Sykes S."/>
            <person name="Wortman J."/>
            <person name="Nusbaum C."/>
            <person name="Birren B."/>
        </authorList>
    </citation>
    <scope>NUCLEOTIDE SEQUENCE</scope>
    <source>
        <strain evidence="1">54008</strain>
    </source>
</reference>
<dbReference type="AlphaFoldDB" id="X0GV11"/>
<dbReference type="Proteomes" id="UP000030676">
    <property type="component" value="Unassembled WGS sequence"/>
</dbReference>
<reference evidence="1" key="1">
    <citation type="submission" date="2011-11" db="EMBL/GenBank/DDBJ databases">
        <title>The Genome Sequence of Fusarium oxysporum PHW808.</title>
        <authorList>
            <consortium name="The Broad Institute Genome Sequencing Platform"/>
            <person name="Ma L.-J."/>
            <person name="Gale L.R."/>
            <person name="Schwartz D.C."/>
            <person name="Zhou S."/>
            <person name="Corby-Kistler H."/>
            <person name="Young S.K."/>
            <person name="Zeng Q."/>
            <person name="Gargeya S."/>
            <person name="Fitzgerald M."/>
            <person name="Haas B."/>
            <person name="Abouelleil A."/>
            <person name="Alvarado L."/>
            <person name="Arachchi H.M."/>
            <person name="Berlin A."/>
            <person name="Brown A."/>
            <person name="Chapman S.B."/>
            <person name="Chen Z."/>
            <person name="Dunbar C."/>
            <person name="Freedman E."/>
            <person name="Gearin G."/>
            <person name="Goldberg J."/>
            <person name="Griggs A."/>
            <person name="Gujja S."/>
            <person name="Heiman D."/>
            <person name="Howarth C."/>
            <person name="Larson L."/>
            <person name="Lui A."/>
            <person name="MacDonald P.J.P."/>
            <person name="Montmayeur A."/>
            <person name="Murphy C."/>
            <person name="Neiman D."/>
            <person name="Pearson M."/>
            <person name="Priest M."/>
            <person name="Roberts A."/>
            <person name="Saif S."/>
            <person name="Shea T."/>
            <person name="Shenoy N."/>
            <person name="Sisk P."/>
            <person name="Stolte C."/>
            <person name="Sykes S."/>
            <person name="Wortman J."/>
            <person name="Nusbaum C."/>
            <person name="Birren B."/>
        </authorList>
    </citation>
    <scope>NUCLEOTIDE SEQUENCE [LARGE SCALE GENOMIC DNA]</scope>
    <source>
        <strain evidence="1">54008</strain>
    </source>
</reference>
<gene>
    <name evidence="1" type="ORF">FOPG_16633</name>
</gene>
<proteinExistence type="predicted"/>
<dbReference type="EMBL" id="JH658974">
    <property type="protein sequence ID" value="EXL67223.1"/>
    <property type="molecule type" value="Genomic_DNA"/>
</dbReference>